<gene>
    <name evidence="2" type="ORF">Daus18300_001486</name>
</gene>
<evidence type="ECO:0000256" key="1">
    <source>
        <dbReference type="SAM" id="MobiDB-lite"/>
    </source>
</evidence>
<proteinExistence type="predicted"/>
<accession>A0ABR3XWY7</accession>
<organism evidence="2 3">
    <name type="scientific">Diaporthe australafricana</name>
    <dbReference type="NCBI Taxonomy" id="127596"/>
    <lineage>
        <taxon>Eukaryota</taxon>
        <taxon>Fungi</taxon>
        <taxon>Dikarya</taxon>
        <taxon>Ascomycota</taxon>
        <taxon>Pezizomycotina</taxon>
        <taxon>Sordariomycetes</taxon>
        <taxon>Sordariomycetidae</taxon>
        <taxon>Diaporthales</taxon>
        <taxon>Diaporthaceae</taxon>
        <taxon>Diaporthe</taxon>
    </lineage>
</organism>
<evidence type="ECO:0000313" key="2">
    <source>
        <dbReference type="EMBL" id="KAL1880123.1"/>
    </source>
</evidence>
<feature type="region of interest" description="Disordered" evidence="1">
    <location>
        <begin position="1"/>
        <end position="22"/>
    </location>
</feature>
<evidence type="ECO:0000313" key="3">
    <source>
        <dbReference type="Proteomes" id="UP001583177"/>
    </source>
</evidence>
<sequence>MKRTRSGKRVEVPSNEALGKRQQVEVTKPSLAPSIHWGQLPDIVQQAVLSELAEDYNRHSAEDRKRRAAYAAVCQQWQELFEKLNFSKLVLLPSALKEFGNIVKRRSQNMNGGDEGRQRQKTAAKDSPYLSRVPRIQHIWLRIELLAYDCTKCKSPEEPREAIRNNVIFTKALWTLLNILDFGAQRSFPE</sequence>
<name>A0ABR3XWY7_9PEZI</name>
<reference evidence="2 3" key="1">
    <citation type="journal article" date="2024" name="IMA Fungus">
        <title>IMA Genome - F19 : A genome assembly and annotation guide to empower mycologists, including annotated draft genome sequences of Ceratocystis pirilliformis, Diaporthe australafricana, Fusarium ophioides, Paecilomyces lecythidis, and Sporothrix stenoceras.</title>
        <authorList>
            <person name="Aylward J."/>
            <person name="Wilson A.M."/>
            <person name="Visagie C.M."/>
            <person name="Spraker J."/>
            <person name="Barnes I."/>
            <person name="Buitendag C."/>
            <person name="Ceriani C."/>
            <person name="Del Mar Angel L."/>
            <person name="du Plessis D."/>
            <person name="Fuchs T."/>
            <person name="Gasser K."/>
            <person name="Kramer D."/>
            <person name="Li W."/>
            <person name="Munsamy K."/>
            <person name="Piso A."/>
            <person name="Price J.L."/>
            <person name="Sonnekus B."/>
            <person name="Thomas C."/>
            <person name="van der Nest A."/>
            <person name="van Dijk A."/>
            <person name="van Heerden A."/>
            <person name="van Vuuren N."/>
            <person name="Yilmaz N."/>
            <person name="Duong T.A."/>
            <person name="van der Merwe N.A."/>
            <person name="Wingfield M.J."/>
            <person name="Wingfield B.D."/>
        </authorList>
    </citation>
    <scope>NUCLEOTIDE SEQUENCE [LARGE SCALE GENOMIC DNA]</scope>
    <source>
        <strain evidence="2 3">CMW 18300</strain>
    </source>
</reference>
<feature type="region of interest" description="Disordered" evidence="1">
    <location>
        <begin position="107"/>
        <end position="127"/>
    </location>
</feature>
<keyword evidence="3" id="KW-1185">Reference proteome</keyword>
<dbReference type="EMBL" id="JAWRVE010000008">
    <property type="protein sequence ID" value="KAL1880123.1"/>
    <property type="molecule type" value="Genomic_DNA"/>
</dbReference>
<comment type="caution">
    <text evidence="2">The sequence shown here is derived from an EMBL/GenBank/DDBJ whole genome shotgun (WGS) entry which is preliminary data.</text>
</comment>
<protein>
    <recommendedName>
        <fullName evidence="4">F-box domain-containing protein</fullName>
    </recommendedName>
</protein>
<evidence type="ECO:0008006" key="4">
    <source>
        <dbReference type="Google" id="ProtNLM"/>
    </source>
</evidence>
<dbReference type="Proteomes" id="UP001583177">
    <property type="component" value="Unassembled WGS sequence"/>
</dbReference>